<feature type="region of interest" description="Disordered" evidence="13">
    <location>
        <begin position="30"/>
        <end position="60"/>
    </location>
</feature>
<keyword evidence="8" id="KW-0809">Transit peptide</keyword>
<dbReference type="PROSITE" id="PS50862">
    <property type="entry name" value="AA_TRNA_LIGASE_II"/>
    <property type="match status" value="1"/>
</dbReference>
<evidence type="ECO:0000256" key="8">
    <source>
        <dbReference type="ARBA" id="ARBA00022946"/>
    </source>
</evidence>
<organism evidence="17">
    <name type="scientific">Vitrella brassicaformis</name>
    <dbReference type="NCBI Taxonomy" id="1169539"/>
    <lineage>
        <taxon>Eukaryota</taxon>
        <taxon>Sar</taxon>
        <taxon>Alveolata</taxon>
        <taxon>Colpodellida</taxon>
        <taxon>Vitrellaceae</taxon>
        <taxon>Vitrella</taxon>
    </lineage>
</organism>
<dbReference type="GO" id="GO:0004826">
    <property type="term" value="F:phenylalanine-tRNA ligase activity"/>
    <property type="evidence" value="ECO:0007669"/>
    <property type="project" value="UniProtKB-EC"/>
</dbReference>
<evidence type="ECO:0000256" key="7">
    <source>
        <dbReference type="ARBA" id="ARBA00022917"/>
    </source>
</evidence>
<evidence type="ECO:0000256" key="4">
    <source>
        <dbReference type="ARBA" id="ARBA00022598"/>
    </source>
</evidence>
<dbReference type="InterPro" id="IPR005121">
    <property type="entry name" value="Fdx_antiC-bd"/>
</dbReference>
<dbReference type="Gene3D" id="3.30.70.380">
    <property type="entry name" value="Ferrodoxin-fold anticodon-binding domain"/>
    <property type="match status" value="1"/>
</dbReference>
<feature type="domain" description="Aminoacyl-transfer RNA synthetases class-II family profile" evidence="15">
    <location>
        <begin position="187"/>
        <end position="315"/>
    </location>
</feature>
<dbReference type="SUPFAM" id="SSF54991">
    <property type="entry name" value="Anticodon-binding domain of PheRS"/>
    <property type="match status" value="1"/>
</dbReference>
<evidence type="ECO:0000256" key="5">
    <source>
        <dbReference type="ARBA" id="ARBA00022741"/>
    </source>
</evidence>
<feature type="chain" id="PRO_5031152505" description="phenylalanine--tRNA ligase" evidence="14">
    <location>
        <begin position="23"/>
        <end position="444"/>
    </location>
</feature>
<dbReference type="GO" id="GO:0005759">
    <property type="term" value="C:mitochondrial matrix"/>
    <property type="evidence" value="ECO:0007669"/>
    <property type="project" value="UniProtKB-SubCell"/>
</dbReference>
<dbReference type="GO" id="GO:0000049">
    <property type="term" value="F:tRNA binding"/>
    <property type="evidence" value="ECO:0007669"/>
    <property type="project" value="InterPro"/>
</dbReference>
<accession>A0A7S1K7Q7</accession>
<dbReference type="GO" id="GO:0006432">
    <property type="term" value="P:phenylalanyl-tRNA aminoacylation"/>
    <property type="evidence" value="ECO:0007669"/>
    <property type="project" value="TreeGrafter"/>
</dbReference>
<keyword evidence="6" id="KW-0067">ATP-binding</keyword>
<reference evidence="17" key="1">
    <citation type="submission" date="2021-01" db="EMBL/GenBank/DDBJ databases">
        <authorList>
            <person name="Corre E."/>
            <person name="Pelletier E."/>
            <person name="Niang G."/>
            <person name="Scheremetjew M."/>
            <person name="Finn R."/>
            <person name="Kale V."/>
            <person name="Holt S."/>
            <person name="Cochrane G."/>
            <person name="Meng A."/>
            <person name="Brown T."/>
            <person name="Cohen L."/>
        </authorList>
    </citation>
    <scope>NUCLEOTIDE SEQUENCE</scope>
    <source>
        <strain evidence="17">CCMP3346</strain>
    </source>
</reference>
<dbReference type="SUPFAM" id="SSF55681">
    <property type="entry name" value="Class II aaRS and biotin synthetases"/>
    <property type="match status" value="1"/>
</dbReference>
<dbReference type="GO" id="GO:0005524">
    <property type="term" value="F:ATP binding"/>
    <property type="evidence" value="ECO:0007669"/>
    <property type="project" value="UniProtKB-KW"/>
</dbReference>
<gene>
    <name evidence="17" type="ORF">VBRA1451_LOCUS20385</name>
</gene>
<dbReference type="InterPro" id="IPR036690">
    <property type="entry name" value="Fdx_antiC-bd_sf"/>
</dbReference>
<feature type="compositionally biased region" description="Basic residues" evidence="13">
    <location>
        <begin position="44"/>
        <end position="53"/>
    </location>
</feature>
<evidence type="ECO:0000256" key="3">
    <source>
        <dbReference type="ARBA" id="ARBA00012814"/>
    </source>
</evidence>
<evidence type="ECO:0000313" key="17">
    <source>
        <dbReference type="EMBL" id="CAD9065315.1"/>
    </source>
</evidence>
<evidence type="ECO:0000256" key="2">
    <source>
        <dbReference type="ARBA" id="ARBA00008226"/>
    </source>
</evidence>
<comment type="catalytic activity">
    <reaction evidence="12">
        <text>tRNA(Phe) + L-phenylalanine + ATP = L-phenylalanyl-tRNA(Phe) + AMP + diphosphate + H(+)</text>
        <dbReference type="Rhea" id="RHEA:19413"/>
        <dbReference type="Rhea" id="RHEA-COMP:9668"/>
        <dbReference type="Rhea" id="RHEA-COMP:9699"/>
        <dbReference type="ChEBI" id="CHEBI:15378"/>
        <dbReference type="ChEBI" id="CHEBI:30616"/>
        <dbReference type="ChEBI" id="CHEBI:33019"/>
        <dbReference type="ChEBI" id="CHEBI:58095"/>
        <dbReference type="ChEBI" id="CHEBI:78442"/>
        <dbReference type="ChEBI" id="CHEBI:78531"/>
        <dbReference type="ChEBI" id="CHEBI:456215"/>
        <dbReference type="EC" id="6.1.1.20"/>
    </reaction>
</comment>
<evidence type="ECO:0000256" key="11">
    <source>
        <dbReference type="ARBA" id="ARBA00031194"/>
    </source>
</evidence>
<comment type="similarity">
    <text evidence="2">Belongs to the class-II aminoacyl-tRNA synthetase family.</text>
</comment>
<dbReference type="InterPro" id="IPR006195">
    <property type="entry name" value="aa-tRNA-synth_II"/>
</dbReference>
<keyword evidence="10" id="KW-0030">Aminoacyl-tRNA synthetase</keyword>
<evidence type="ECO:0000256" key="9">
    <source>
        <dbReference type="ARBA" id="ARBA00023128"/>
    </source>
</evidence>
<feature type="signal peptide" evidence="14">
    <location>
        <begin position="1"/>
        <end position="22"/>
    </location>
</feature>
<evidence type="ECO:0000256" key="14">
    <source>
        <dbReference type="SAM" id="SignalP"/>
    </source>
</evidence>
<dbReference type="SMART" id="SM00896">
    <property type="entry name" value="FDX-ACB"/>
    <property type="match status" value="1"/>
</dbReference>
<dbReference type="Gene3D" id="3.30.930.10">
    <property type="entry name" value="Bira Bifunctional Protein, Domain 2"/>
    <property type="match status" value="2"/>
</dbReference>
<dbReference type="PANTHER" id="PTHR11538:SF41">
    <property type="entry name" value="PHENYLALANINE--TRNA LIGASE, MITOCHONDRIAL"/>
    <property type="match status" value="1"/>
</dbReference>
<keyword evidence="7" id="KW-0648">Protein biosynthesis</keyword>
<evidence type="ECO:0000259" key="16">
    <source>
        <dbReference type="PROSITE" id="PS51447"/>
    </source>
</evidence>
<evidence type="ECO:0000256" key="12">
    <source>
        <dbReference type="ARBA" id="ARBA00049255"/>
    </source>
</evidence>
<keyword evidence="5" id="KW-0547">Nucleotide-binding</keyword>
<dbReference type="InterPro" id="IPR045864">
    <property type="entry name" value="aa-tRNA-synth_II/BPL/LPL"/>
</dbReference>
<evidence type="ECO:0000256" key="6">
    <source>
        <dbReference type="ARBA" id="ARBA00022840"/>
    </source>
</evidence>
<keyword evidence="14" id="KW-0732">Signal</keyword>
<comment type="subcellular location">
    <subcellularLocation>
        <location evidence="1">Mitochondrion matrix</location>
    </subcellularLocation>
</comment>
<protein>
    <recommendedName>
        <fullName evidence="3">phenylalanine--tRNA ligase</fullName>
        <ecNumber evidence="3">6.1.1.20</ecNumber>
    </recommendedName>
    <alternativeName>
        <fullName evidence="11">Phenylalanyl-tRNA synthetase</fullName>
    </alternativeName>
</protein>
<dbReference type="CDD" id="cd00496">
    <property type="entry name" value="PheRS_alpha_core"/>
    <property type="match status" value="1"/>
</dbReference>
<evidence type="ECO:0000256" key="13">
    <source>
        <dbReference type="SAM" id="MobiDB-lite"/>
    </source>
</evidence>
<dbReference type="PANTHER" id="PTHR11538">
    <property type="entry name" value="PHENYLALANYL-TRNA SYNTHETASE"/>
    <property type="match status" value="1"/>
</dbReference>
<proteinExistence type="inferred from homology"/>
<dbReference type="EC" id="6.1.1.20" evidence="3"/>
<dbReference type="EMBL" id="HBGB01034570">
    <property type="protein sequence ID" value="CAD9065315.1"/>
    <property type="molecule type" value="Transcribed_RNA"/>
</dbReference>
<name>A0A7S1K7Q7_9ALVE</name>
<dbReference type="AlphaFoldDB" id="A0A7S1K7Q7"/>
<dbReference type="InterPro" id="IPR002319">
    <property type="entry name" value="Phenylalanyl-tRNA_Synthase"/>
</dbReference>
<keyword evidence="9" id="KW-0496">Mitochondrion</keyword>
<evidence type="ECO:0000256" key="10">
    <source>
        <dbReference type="ARBA" id="ARBA00023146"/>
    </source>
</evidence>
<feature type="domain" description="FDX-ACB" evidence="16">
    <location>
        <begin position="333"/>
        <end position="438"/>
    </location>
</feature>
<keyword evidence="4" id="KW-0436">Ligase</keyword>
<evidence type="ECO:0000256" key="1">
    <source>
        <dbReference type="ARBA" id="ARBA00004305"/>
    </source>
</evidence>
<dbReference type="PROSITE" id="PS51447">
    <property type="entry name" value="FDX_ACB"/>
    <property type="match status" value="1"/>
</dbReference>
<dbReference type="Pfam" id="PF01409">
    <property type="entry name" value="tRNA-synt_2d"/>
    <property type="match status" value="1"/>
</dbReference>
<evidence type="ECO:0000259" key="15">
    <source>
        <dbReference type="PROSITE" id="PS50862"/>
    </source>
</evidence>
<sequence length="444" mass="51211">MKQPWPSLCALIGIVLPQRAAAFRTPMQLSRLQHSHPSQSLSTHSRRQHRRQSATRQGVSMQLVETAPPSAEVLPMKTAFSNVPPSVEKKIGRNLHNQKNHPLEILKRHIYDYFLALDGYNFSSHDSLSPAVSLEDNFDKLLIPQDHPARGKTDTYYVNEGTVLRTHTSAHQNELLAQGHRCFLVTGDVYRKDEIDRSHYPVFHQMEGLCIVDDGVDPKDDLMRVIGGLIEHLFPGCEWRLNADYFPFTDPSFEIEVRYQDKWLEILGMGVVQPKILENNGFSGERGWAFGVGLERLAMLFFDINDIRVFWSEDPKFLSQFESGEFVKFKEFSNVDPVEKDISFWLDSDEVAEGEDGDDDWTWTDANSFYELIRENSEDLIEESILVDRFFHPKKKRFSHTYRLRFSPAATVKDPAEFTSAANEKMEMIRSLVAENLRIELREK</sequence>